<dbReference type="AlphaFoldDB" id="A0A2K1IDC5"/>
<feature type="transmembrane region" description="Helical" evidence="6">
    <location>
        <begin position="161"/>
        <end position="180"/>
    </location>
</feature>
<reference evidence="7 9" key="1">
    <citation type="journal article" date="2008" name="Science">
        <title>The Physcomitrella genome reveals evolutionary insights into the conquest of land by plants.</title>
        <authorList>
            <person name="Rensing S."/>
            <person name="Lang D."/>
            <person name="Zimmer A."/>
            <person name="Terry A."/>
            <person name="Salamov A."/>
            <person name="Shapiro H."/>
            <person name="Nishiyama T."/>
            <person name="Perroud P.-F."/>
            <person name="Lindquist E."/>
            <person name="Kamisugi Y."/>
            <person name="Tanahashi T."/>
            <person name="Sakakibara K."/>
            <person name="Fujita T."/>
            <person name="Oishi K."/>
            <person name="Shin-I T."/>
            <person name="Kuroki Y."/>
            <person name="Toyoda A."/>
            <person name="Suzuki Y."/>
            <person name="Hashimoto A."/>
            <person name="Yamaguchi K."/>
            <person name="Sugano A."/>
            <person name="Kohara Y."/>
            <person name="Fujiyama A."/>
            <person name="Anterola A."/>
            <person name="Aoki S."/>
            <person name="Ashton N."/>
            <person name="Barbazuk W.B."/>
            <person name="Barker E."/>
            <person name="Bennetzen J."/>
            <person name="Bezanilla M."/>
            <person name="Blankenship R."/>
            <person name="Cho S.H."/>
            <person name="Dutcher S."/>
            <person name="Estelle M."/>
            <person name="Fawcett J.A."/>
            <person name="Gundlach H."/>
            <person name="Hanada K."/>
            <person name="Heyl A."/>
            <person name="Hicks K.A."/>
            <person name="Hugh J."/>
            <person name="Lohr M."/>
            <person name="Mayer K."/>
            <person name="Melkozernov A."/>
            <person name="Murata T."/>
            <person name="Nelson D."/>
            <person name="Pils B."/>
            <person name="Prigge M."/>
            <person name="Reiss B."/>
            <person name="Renner T."/>
            <person name="Rombauts S."/>
            <person name="Rushton P."/>
            <person name="Sanderfoot A."/>
            <person name="Schween G."/>
            <person name="Shiu S.-H."/>
            <person name="Stueber K."/>
            <person name="Theodoulou F.L."/>
            <person name="Tu H."/>
            <person name="Van de Peer Y."/>
            <person name="Verrier P.J."/>
            <person name="Waters E."/>
            <person name="Wood A."/>
            <person name="Yang L."/>
            <person name="Cove D."/>
            <person name="Cuming A."/>
            <person name="Hasebe M."/>
            <person name="Lucas S."/>
            <person name="Mishler D.B."/>
            <person name="Reski R."/>
            <person name="Grigoriev I."/>
            <person name="Quatrano R.S."/>
            <person name="Boore J.L."/>
        </authorList>
    </citation>
    <scope>NUCLEOTIDE SEQUENCE [LARGE SCALE GENOMIC DNA]</scope>
    <source>
        <strain evidence="8 9">cv. Gransden 2004</strain>
    </source>
</reference>
<keyword evidence="5 6" id="KW-0472">Membrane</keyword>
<sequence length="191" mass="20641">MATTPATLDQDGGSFAAINPSRTNNIISGFNAHRLHLLTEHRNPATQLFLLLCEGSGFGSSEEATEYDPTVRMHDFCFTYPYGFLVLFGGLFGFLRKGSTTSLMGGVGSGALLLLAAYKSHQDYLRGSKSSLALFLETVVAVALTWVMGQRFMVTSKFMPAGMVAALSGIMSLFYLYKVATGGNRIIKKEA</sequence>
<evidence type="ECO:0000256" key="2">
    <source>
        <dbReference type="ARBA" id="ARBA00007590"/>
    </source>
</evidence>
<dbReference type="InterPro" id="IPR044890">
    <property type="entry name" value="TMEM14_sf"/>
</dbReference>
<dbReference type="STRING" id="3218.A0A2K1IDC5"/>
<feature type="transmembrane region" description="Helical" evidence="6">
    <location>
        <begin position="101"/>
        <end position="118"/>
    </location>
</feature>
<keyword evidence="9" id="KW-1185">Reference proteome</keyword>
<protein>
    <submittedName>
        <fullName evidence="7 8">Uncharacterized protein</fullName>
    </submittedName>
</protein>
<dbReference type="FunCoup" id="A0A2K1IDC5">
    <property type="interactions" value="2361"/>
</dbReference>
<dbReference type="Pfam" id="PF03647">
    <property type="entry name" value="Tmemb_14"/>
    <property type="match status" value="1"/>
</dbReference>
<comment type="subcellular location">
    <subcellularLocation>
        <location evidence="1">Membrane</location>
    </subcellularLocation>
</comment>
<evidence type="ECO:0000256" key="1">
    <source>
        <dbReference type="ARBA" id="ARBA00004370"/>
    </source>
</evidence>
<dbReference type="PaxDb" id="3218-PP1S215_61V6.1"/>
<evidence type="ECO:0000313" key="8">
    <source>
        <dbReference type="EnsemblPlants" id="Pp3c25_1060V3.1"/>
    </source>
</evidence>
<keyword evidence="4 6" id="KW-1133">Transmembrane helix</keyword>
<dbReference type="EMBL" id="ABEU02000025">
    <property type="protein sequence ID" value="PNR27279.1"/>
    <property type="molecule type" value="Genomic_DNA"/>
</dbReference>
<dbReference type="GO" id="GO:0015245">
    <property type="term" value="F:fatty acid transmembrane transporter activity"/>
    <property type="evidence" value="ECO:0000318"/>
    <property type="project" value="GO_Central"/>
</dbReference>
<proteinExistence type="inferred from homology"/>
<dbReference type="PANTHER" id="PTHR12668">
    <property type="entry name" value="TRANSMEMBRANE PROTEIN 14, 15"/>
    <property type="match status" value="1"/>
</dbReference>
<comment type="similarity">
    <text evidence="2">Belongs to the TMEM14 family.</text>
</comment>
<accession>A0A2K1IDC5</accession>
<gene>
    <name evidence="7" type="ORF">PHYPA_029431</name>
</gene>
<dbReference type="EnsemblPlants" id="Pp3c25_1060V3.1">
    <property type="protein sequence ID" value="Pp3c25_1060V3.1"/>
    <property type="gene ID" value="Pp3c25_1060"/>
</dbReference>
<dbReference type="InterPro" id="IPR005349">
    <property type="entry name" value="TMEM14"/>
</dbReference>
<evidence type="ECO:0000256" key="4">
    <source>
        <dbReference type="ARBA" id="ARBA00022989"/>
    </source>
</evidence>
<reference evidence="7 9" key="2">
    <citation type="journal article" date="2018" name="Plant J.">
        <title>The Physcomitrella patens chromosome-scale assembly reveals moss genome structure and evolution.</title>
        <authorList>
            <person name="Lang D."/>
            <person name="Ullrich K.K."/>
            <person name="Murat F."/>
            <person name="Fuchs J."/>
            <person name="Jenkins J."/>
            <person name="Haas F.B."/>
            <person name="Piednoel M."/>
            <person name="Gundlach H."/>
            <person name="Van Bel M."/>
            <person name="Meyberg R."/>
            <person name="Vives C."/>
            <person name="Morata J."/>
            <person name="Symeonidi A."/>
            <person name="Hiss M."/>
            <person name="Muchero W."/>
            <person name="Kamisugi Y."/>
            <person name="Saleh O."/>
            <person name="Blanc G."/>
            <person name="Decker E.L."/>
            <person name="van Gessel N."/>
            <person name="Grimwood J."/>
            <person name="Hayes R.D."/>
            <person name="Graham S.W."/>
            <person name="Gunter L.E."/>
            <person name="McDaniel S.F."/>
            <person name="Hoernstein S.N.W."/>
            <person name="Larsson A."/>
            <person name="Li F.W."/>
            <person name="Perroud P.F."/>
            <person name="Phillips J."/>
            <person name="Ranjan P."/>
            <person name="Rokshar D.S."/>
            <person name="Rothfels C.J."/>
            <person name="Schneider L."/>
            <person name="Shu S."/>
            <person name="Stevenson D.W."/>
            <person name="Thummler F."/>
            <person name="Tillich M."/>
            <person name="Villarreal Aguilar J.C."/>
            <person name="Widiez T."/>
            <person name="Wong G.K."/>
            <person name="Wymore A."/>
            <person name="Zhang Y."/>
            <person name="Zimmer A.D."/>
            <person name="Quatrano R.S."/>
            <person name="Mayer K.F.X."/>
            <person name="Goodstein D."/>
            <person name="Casacuberta J.M."/>
            <person name="Vandepoele K."/>
            <person name="Reski R."/>
            <person name="Cuming A.C."/>
            <person name="Tuskan G.A."/>
            <person name="Maumus F."/>
            <person name="Salse J."/>
            <person name="Schmutz J."/>
            <person name="Rensing S.A."/>
        </authorList>
    </citation>
    <scope>NUCLEOTIDE SEQUENCE [LARGE SCALE GENOMIC DNA]</scope>
    <source>
        <strain evidence="8 9">cv. Gransden 2004</strain>
    </source>
</reference>
<dbReference type="GO" id="GO:0009706">
    <property type="term" value="C:chloroplast inner membrane"/>
    <property type="evidence" value="ECO:0000318"/>
    <property type="project" value="GO_Central"/>
</dbReference>
<evidence type="ECO:0000256" key="3">
    <source>
        <dbReference type="ARBA" id="ARBA00022692"/>
    </source>
</evidence>
<feature type="transmembrane region" description="Helical" evidence="6">
    <location>
        <begin position="76"/>
        <end position="95"/>
    </location>
</feature>
<dbReference type="GO" id="GO:0015908">
    <property type="term" value="P:fatty acid transport"/>
    <property type="evidence" value="ECO:0000318"/>
    <property type="project" value="GO_Central"/>
</dbReference>
<dbReference type="InParanoid" id="A0A2K1IDC5"/>
<dbReference type="Proteomes" id="UP000006727">
    <property type="component" value="Chromosome 25"/>
</dbReference>
<evidence type="ECO:0000256" key="5">
    <source>
        <dbReference type="ARBA" id="ARBA00023136"/>
    </source>
</evidence>
<evidence type="ECO:0000313" key="7">
    <source>
        <dbReference type="EMBL" id="PNR27279.1"/>
    </source>
</evidence>
<dbReference type="Gramene" id="Pp3c25_1060V3.1">
    <property type="protein sequence ID" value="Pp3c25_1060V3.1"/>
    <property type="gene ID" value="Pp3c25_1060"/>
</dbReference>
<evidence type="ECO:0000313" key="9">
    <source>
        <dbReference type="Proteomes" id="UP000006727"/>
    </source>
</evidence>
<evidence type="ECO:0000256" key="6">
    <source>
        <dbReference type="SAM" id="Phobius"/>
    </source>
</evidence>
<dbReference type="PANTHER" id="PTHR12668:SF5">
    <property type="entry name" value="PROTEIN FATTY ACID EXPORT 5-RELATED"/>
    <property type="match status" value="1"/>
</dbReference>
<keyword evidence="3 6" id="KW-0812">Transmembrane</keyword>
<organism evidence="7">
    <name type="scientific">Physcomitrium patens</name>
    <name type="common">Spreading-leaved earth moss</name>
    <name type="synonym">Physcomitrella patens</name>
    <dbReference type="NCBI Taxonomy" id="3218"/>
    <lineage>
        <taxon>Eukaryota</taxon>
        <taxon>Viridiplantae</taxon>
        <taxon>Streptophyta</taxon>
        <taxon>Embryophyta</taxon>
        <taxon>Bryophyta</taxon>
        <taxon>Bryophytina</taxon>
        <taxon>Bryopsida</taxon>
        <taxon>Funariidae</taxon>
        <taxon>Funariales</taxon>
        <taxon>Funariaceae</taxon>
        <taxon>Physcomitrium</taxon>
    </lineage>
</organism>
<name>A0A2K1IDC5_PHYPA</name>
<dbReference type="Gene3D" id="1.10.10.1740">
    <property type="entry name" value="Transmembrane protein 14-like"/>
    <property type="match status" value="1"/>
</dbReference>
<reference evidence="8" key="3">
    <citation type="submission" date="2020-12" db="UniProtKB">
        <authorList>
            <consortium name="EnsemblPlants"/>
        </authorList>
    </citation>
    <scope>IDENTIFICATION</scope>
</reference>
<feature type="transmembrane region" description="Helical" evidence="6">
    <location>
        <begin position="130"/>
        <end position="149"/>
    </location>
</feature>